<dbReference type="EMBL" id="LILC01000030">
    <property type="protein sequence ID" value="KOO41193.1"/>
    <property type="molecule type" value="Genomic_DNA"/>
</dbReference>
<dbReference type="AlphaFoldDB" id="A0A0M0KS19"/>
<accession>A0A0M0KS19</accession>
<keyword evidence="3" id="KW-1185">Reference proteome</keyword>
<keyword evidence="1" id="KW-0472">Membrane</keyword>
<proteinExistence type="predicted"/>
<comment type="caution">
    <text evidence="2">The sequence shown here is derived from an EMBL/GenBank/DDBJ whole genome shotgun (WGS) entry which is preliminary data.</text>
</comment>
<dbReference type="Proteomes" id="UP000037558">
    <property type="component" value="Unassembled WGS sequence"/>
</dbReference>
<name>A0A0M0KS19_9BACI</name>
<dbReference type="RefSeq" id="WP_053403178.1">
    <property type="nucleotide sequence ID" value="NZ_JAUKEN010000005.1"/>
</dbReference>
<evidence type="ECO:0000256" key="1">
    <source>
        <dbReference type="SAM" id="Phobius"/>
    </source>
</evidence>
<dbReference type="Pfam" id="PF13131">
    <property type="entry name" value="DUF3951"/>
    <property type="match status" value="1"/>
</dbReference>
<evidence type="ECO:0000313" key="3">
    <source>
        <dbReference type="Proteomes" id="UP000037558"/>
    </source>
</evidence>
<dbReference type="STRING" id="284581.AMD01_19845"/>
<feature type="transmembrane region" description="Helical" evidence="1">
    <location>
        <begin position="6"/>
        <end position="27"/>
    </location>
</feature>
<reference evidence="3" key="1">
    <citation type="submission" date="2015-08" db="EMBL/GenBank/DDBJ databases">
        <title>Fjat-14210 dsm16467.</title>
        <authorList>
            <person name="Liu B."/>
            <person name="Wang J."/>
            <person name="Zhu Y."/>
            <person name="Liu G."/>
            <person name="Chen Q."/>
            <person name="Chen Z."/>
            <person name="Lan J."/>
            <person name="Che J."/>
            <person name="Ge C."/>
            <person name="Shi H."/>
            <person name="Pan Z."/>
            <person name="Liu X."/>
        </authorList>
    </citation>
    <scope>NUCLEOTIDE SEQUENCE [LARGE SCALE GENOMIC DNA]</scope>
    <source>
        <strain evidence="3">DSM 16467</strain>
    </source>
</reference>
<sequence length="69" mass="7782">MIILLLFVVSIYCLMAAIVVFVIYQMIVKKKCPTSFYTPSNHITGQSITSLYEGKKYKVKEDDSGDGKN</sequence>
<protein>
    <recommendedName>
        <fullName evidence="4">DUF3951 domain-containing protein</fullName>
    </recommendedName>
</protein>
<keyword evidence="1" id="KW-0812">Transmembrane</keyword>
<evidence type="ECO:0008006" key="4">
    <source>
        <dbReference type="Google" id="ProtNLM"/>
    </source>
</evidence>
<evidence type="ECO:0000313" key="2">
    <source>
        <dbReference type="EMBL" id="KOO41193.1"/>
    </source>
</evidence>
<dbReference type="InterPro" id="IPR025028">
    <property type="entry name" value="DUF3951"/>
</dbReference>
<organism evidence="2 3">
    <name type="scientific">Priestia koreensis</name>
    <dbReference type="NCBI Taxonomy" id="284581"/>
    <lineage>
        <taxon>Bacteria</taxon>
        <taxon>Bacillati</taxon>
        <taxon>Bacillota</taxon>
        <taxon>Bacilli</taxon>
        <taxon>Bacillales</taxon>
        <taxon>Bacillaceae</taxon>
        <taxon>Priestia</taxon>
    </lineage>
</organism>
<keyword evidence="1" id="KW-1133">Transmembrane helix</keyword>
<dbReference type="PATRIC" id="fig|284581.3.peg.4358"/>
<gene>
    <name evidence="2" type="ORF">AMD01_19845</name>
</gene>